<dbReference type="Pfam" id="PF00400">
    <property type="entry name" value="WD40"/>
    <property type="match status" value="6"/>
</dbReference>
<proteinExistence type="predicted"/>
<dbReference type="InterPro" id="IPR019775">
    <property type="entry name" value="WD40_repeat_CS"/>
</dbReference>
<feature type="repeat" description="WD" evidence="3">
    <location>
        <begin position="253"/>
        <end position="304"/>
    </location>
</feature>
<keyword evidence="5" id="KW-1185">Reference proteome</keyword>
<dbReference type="AlphaFoldDB" id="X6MZH3"/>
<dbReference type="PROSITE" id="PS50231">
    <property type="entry name" value="RICIN_B_LECTIN"/>
    <property type="match status" value="1"/>
</dbReference>
<accession>X6MZH3</accession>
<dbReference type="SUPFAM" id="SSF50978">
    <property type="entry name" value="WD40 repeat-like"/>
    <property type="match status" value="1"/>
</dbReference>
<dbReference type="InterPro" id="IPR036322">
    <property type="entry name" value="WD40_repeat_dom_sf"/>
</dbReference>
<dbReference type="InterPro" id="IPR015943">
    <property type="entry name" value="WD40/YVTN_repeat-like_dom_sf"/>
</dbReference>
<dbReference type="InterPro" id="IPR020472">
    <property type="entry name" value="WD40_PAC1"/>
</dbReference>
<evidence type="ECO:0000313" key="4">
    <source>
        <dbReference type="EMBL" id="ETO19231.1"/>
    </source>
</evidence>
<protein>
    <submittedName>
        <fullName evidence="4">G-protein beta WD-40 repeats containing protein</fullName>
    </submittedName>
</protein>
<gene>
    <name evidence="4" type="ORF">RFI_17998</name>
</gene>
<keyword evidence="1 3" id="KW-0853">WD repeat</keyword>
<keyword evidence="2" id="KW-0677">Repeat</keyword>
<feature type="repeat" description="WD" evidence="3">
    <location>
        <begin position="59"/>
        <end position="106"/>
    </location>
</feature>
<evidence type="ECO:0000256" key="2">
    <source>
        <dbReference type="ARBA" id="ARBA00022737"/>
    </source>
</evidence>
<dbReference type="PANTHER" id="PTHR22847">
    <property type="entry name" value="WD40 REPEAT PROTEIN"/>
    <property type="match status" value="1"/>
</dbReference>
<feature type="repeat" description="WD" evidence="3">
    <location>
        <begin position="34"/>
        <end position="58"/>
    </location>
</feature>
<reference evidence="4 5" key="1">
    <citation type="journal article" date="2013" name="Curr. Biol.">
        <title>The Genome of the Foraminiferan Reticulomyxa filosa.</title>
        <authorList>
            <person name="Glockner G."/>
            <person name="Hulsmann N."/>
            <person name="Schleicher M."/>
            <person name="Noegel A.A."/>
            <person name="Eichinger L."/>
            <person name="Gallinger C."/>
            <person name="Pawlowski J."/>
            <person name="Sierra R."/>
            <person name="Euteneuer U."/>
            <person name="Pillet L."/>
            <person name="Moustafa A."/>
            <person name="Platzer M."/>
            <person name="Groth M."/>
            <person name="Szafranski K."/>
            <person name="Schliwa M."/>
        </authorList>
    </citation>
    <scope>NUCLEOTIDE SEQUENCE [LARGE SCALE GENOMIC DNA]</scope>
</reference>
<feature type="repeat" description="WD" evidence="3">
    <location>
        <begin position="209"/>
        <end position="252"/>
    </location>
</feature>
<sequence length="350" mass="39654">MIDTFCLSSKVLNTFIEDTTYVYSIDYTIFDGDQFICSGSDDKITRVWNIDNGEKIQSFNGHMSRLHCVKFSQYHYHYHHRNVICSSSYDKTIRFWDIKDNQQLQVFTGQNDSVSGIAFSPFSSGRYLCSGYDNTIRLWDVETSKSLYSFDGHTNGVRCVDISPLQSNNNNKSNDIGAIGGNGYTICSGSNDNTICVWDIETAKKLILFQGHTDYVMSVKYGSNKLVNIILSGSCDQSVRLWDIRSGQQVQVFNGHTSEVWDVEYSPFAVNNNEFGGYSNVICSGSWDSTIRFWDVRSSKKELYIINGKNDNCLGITCLKFIGLKKKGKSNQSDLKLCYGSRNGRIFIWG</sequence>
<dbReference type="CDD" id="cd00200">
    <property type="entry name" value="WD40"/>
    <property type="match status" value="1"/>
</dbReference>
<dbReference type="Proteomes" id="UP000023152">
    <property type="component" value="Unassembled WGS sequence"/>
</dbReference>
<dbReference type="EMBL" id="ASPP01013894">
    <property type="protein sequence ID" value="ETO19231.1"/>
    <property type="molecule type" value="Genomic_DNA"/>
</dbReference>
<dbReference type="PANTHER" id="PTHR22847:SF637">
    <property type="entry name" value="WD REPEAT DOMAIN 5B"/>
    <property type="match status" value="1"/>
</dbReference>
<dbReference type="PROSITE" id="PS00678">
    <property type="entry name" value="WD_REPEATS_1"/>
    <property type="match status" value="3"/>
</dbReference>
<dbReference type="PROSITE" id="PS50082">
    <property type="entry name" value="WD_REPEATS_2"/>
    <property type="match status" value="6"/>
</dbReference>
<dbReference type="InterPro" id="IPR001680">
    <property type="entry name" value="WD40_rpt"/>
</dbReference>
<comment type="caution">
    <text evidence="4">The sequence shown here is derived from an EMBL/GenBank/DDBJ whole genome shotgun (WGS) entry which is preliminary data.</text>
</comment>
<evidence type="ECO:0000256" key="3">
    <source>
        <dbReference type="PROSITE-ProRule" id="PRU00221"/>
    </source>
</evidence>
<evidence type="ECO:0000313" key="5">
    <source>
        <dbReference type="Proteomes" id="UP000023152"/>
    </source>
</evidence>
<feature type="repeat" description="WD" evidence="3">
    <location>
        <begin position="107"/>
        <end position="149"/>
    </location>
</feature>
<dbReference type="SMART" id="SM00320">
    <property type="entry name" value="WD40"/>
    <property type="match status" value="7"/>
</dbReference>
<evidence type="ECO:0000256" key="1">
    <source>
        <dbReference type="ARBA" id="ARBA00022574"/>
    </source>
</evidence>
<organism evidence="4 5">
    <name type="scientific">Reticulomyxa filosa</name>
    <dbReference type="NCBI Taxonomy" id="46433"/>
    <lineage>
        <taxon>Eukaryota</taxon>
        <taxon>Sar</taxon>
        <taxon>Rhizaria</taxon>
        <taxon>Retaria</taxon>
        <taxon>Foraminifera</taxon>
        <taxon>Monothalamids</taxon>
        <taxon>Reticulomyxidae</taxon>
        <taxon>Reticulomyxa</taxon>
    </lineage>
</organism>
<dbReference type="PROSITE" id="PS50294">
    <property type="entry name" value="WD_REPEATS_REGION"/>
    <property type="match status" value="3"/>
</dbReference>
<feature type="repeat" description="WD" evidence="3">
    <location>
        <begin position="182"/>
        <end position="208"/>
    </location>
</feature>
<dbReference type="GO" id="GO:1990234">
    <property type="term" value="C:transferase complex"/>
    <property type="evidence" value="ECO:0007669"/>
    <property type="project" value="UniProtKB-ARBA"/>
</dbReference>
<dbReference type="Gene3D" id="2.130.10.10">
    <property type="entry name" value="YVTN repeat-like/Quinoprotein amine dehydrogenase"/>
    <property type="match status" value="2"/>
</dbReference>
<dbReference type="PRINTS" id="PR00320">
    <property type="entry name" value="GPROTEINBRPT"/>
</dbReference>
<name>X6MZH3_RETFI</name>